<accession>A0A4Q2T0V6</accession>
<dbReference type="RefSeq" id="WP_129332451.1">
    <property type="nucleotide sequence ID" value="NZ_SDVB01000238.1"/>
</dbReference>
<comment type="caution">
    <text evidence="1">The sequence shown here is derived from an EMBL/GenBank/DDBJ whole genome shotgun (WGS) entry which is preliminary data.</text>
</comment>
<dbReference type="OrthoDB" id="7307007at2"/>
<organism evidence="1 2">
    <name type="scientific">Ciceribacter ferrooxidans</name>
    <dbReference type="NCBI Taxonomy" id="2509717"/>
    <lineage>
        <taxon>Bacteria</taxon>
        <taxon>Pseudomonadati</taxon>
        <taxon>Pseudomonadota</taxon>
        <taxon>Alphaproteobacteria</taxon>
        <taxon>Hyphomicrobiales</taxon>
        <taxon>Rhizobiaceae</taxon>
        <taxon>Ciceribacter</taxon>
    </lineage>
</organism>
<proteinExistence type="predicted"/>
<dbReference type="AlphaFoldDB" id="A0A4Q2T0V6"/>
<dbReference type="Proteomes" id="UP000291088">
    <property type="component" value="Unassembled WGS sequence"/>
</dbReference>
<protein>
    <submittedName>
        <fullName evidence="1">Uncharacterized protein</fullName>
    </submittedName>
</protein>
<sequence length="94" mass="10484">MAGAPAYDWRIDLDALVFSHPASGSRCFVHRLAFRALTRNASPTAQECMRWFVRHRAAFEAAADEKAGRGPVPGNAFNLNSREIRRALRMLRAG</sequence>
<name>A0A4Q2T0V6_9HYPH</name>
<gene>
    <name evidence="1" type="ORF">EUU22_13235</name>
</gene>
<keyword evidence="2" id="KW-1185">Reference proteome</keyword>
<evidence type="ECO:0000313" key="1">
    <source>
        <dbReference type="EMBL" id="RYC12022.1"/>
    </source>
</evidence>
<reference evidence="1 2" key="1">
    <citation type="submission" date="2019-01" db="EMBL/GenBank/DDBJ databases">
        <authorList>
            <person name="Deng T."/>
        </authorList>
    </citation>
    <scope>NUCLEOTIDE SEQUENCE [LARGE SCALE GENOMIC DNA]</scope>
    <source>
        <strain evidence="1 2">F8825</strain>
    </source>
</reference>
<evidence type="ECO:0000313" key="2">
    <source>
        <dbReference type="Proteomes" id="UP000291088"/>
    </source>
</evidence>
<dbReference type="EMBL" id="SDVB01000238">
    <property type="protein sequence ID" value="RYC12022.1"/>
    <property type="molecule type" value="Genomic_DNA"/>
</dbReference>